<evidence type="ECO:0000313" key="3">
    <source>
        <dbReference type="Proteomes" id="UP000187735"/>
    </source>
</evidence>
<accession>A0A1P8WQX2</accession>
<feature type="region of interest" description="Disordered" evidence="1">
    <location>
        <begin position="1"/>
        <end position="25"/>
    </location>
</feature>
<dbReference type="AlphaFoldDB" id="A0A1P8WQX2"/>
<dbReference type="KEGG" id="fmr:Fuma_06135"/>
<proteinExistence type="predicted"/>
<reference evidence="2 3" key="1">
    <citation type="journal article" date="2016" name="Front. Microbiol.">
        <title>Fuerstia marisgermanicae gen. nov., sp. nov., an Unusual Member of the Phylum Planctomycetes from the German Wadden Sea.</title>
        <authorList>
            <person name="Kohn T."/>
            <person name="Heuer A."/>
            <person name="Jogler M."/>
            <person name="Vollmers J."/>
            <person name="Boedeker C."/>
            <person name="Bunk B."/>
            <person name="Rast P."/>
            <person name="Borchert D."/>
            <person name="Glockner I."/>
            <person name="Freese H.M."/>
            <person name="Klenk H.P."/>
            <person name="Overmann J."/>
            <person name="Kaster A.K."/>
            <person name="Rohde M."/>
            <person name="Wiegand S."/>
            <person name="Jogler C."/>
        </authorList>
    </citation>
    <scope>NUCLEOTIDE SEQUENCE [LARGE SCALE GENOMIC DNA]</scope>
    <source>
        <strain evidence="2 3">NH11</strain>
    </source>
</reference>
<evidence type="ECO:0000313" key="2">
    <source>
        <dbReference type="EMBL" id="APZ96466.1"/>
    </source>
</evidence>
<name>A0A1P8WQX2_9PLAN</name>
<organism evidence="2 3">
    <name type="scientific">Fuerstiella marisgermanici</name>
    <dbReference type="NCBI Taxonomy" id="1891926"/>
    <lineage>
        <taxon>Bacteria</taxon>
        <taxon>Pseudomonadati</taxon>
        <taxon>Planctomycetota</taxon>
        <taxon>Planctomycetia</taxon>
        <taxon>Planctomycetales</taxon>
        <taxon>Planctomycetaceae</taxon>
        <taxon>Fuerstiella</taxon>
    </lineage>
</organism>
<dbReference type="Proteomes" id="UP000187735">
    <property type="component" value="Chromosome"/>
</dbReference>
<evidence type="ECO:0000256" key="1">
    <source>
        <dbReference type="SAM" id="MobiDB-lite"/>
    </source>
</evidence>
<sequence>MAAQSRPHYDNLLHQASCGAPPTPRAPIDLSETDFVFAARAFRSSRRGYLGGT</sequence>
<protein>
    <submittedName>
        <fullName evidence="2">Uncharacterized protein</fullName>
    </submittedName>
</protein>
<gene>
    <name evidence="2" type="ORF">Fuma_06135</name>
</gene>
<keyword evidence="3" id="KW-1185">Reference proteome</keyword>
<dbReference type="EMBL" id="CP017641">
    <property type="protein sequence ID" value="APZ96466.1"/>
    <property type="molecule type" value="Genomic_DNA"/>
</dbReference>